<keyword evidence="2" id="KW-1185">Reference proteome</keyword>
<dbReference type="RefSeq" id="WP_263075540.1">
    <property type="nucleotide sequence ID" value="NZ_CP089977.1"/>
</dbReference>
<gene>
    <name evidence="1" type="ORF">LU297_05420</name>
</gene>
<accession>A0ABY6F1U7</accession>
<reference evidence="1" key="1">
    <citation type="submission" date="2021-12" db="EMBL/GenBank/DDBJ databases">
        <title>taxonomy of Moraxella sp. ZY201224.</title>
        <authorList>
            <person name="Li F."/>
        </authorList>
    </citation>
    <scope>NUCLEOTIDE SEQUENCE</scope>
    <source>
        <strain evidence="1">ZY201224</strain>
    </source>
</reference>
<evidence type="ECO:0000313" key="1">
    <source>
        <dbReference type="EMBL" id="UXZ04061.1"/>
    </source>
</evidence>
<organism evidence="1 2">
    <name type="scientific">Moraxella nasicaprae</name>
    <dbReference type="NCBI Taxonomy" id="2904122"/>
    <lineage>
        <taxon>Bacteria</taxon>
        <taxon>Pseudomonadati</taxon>
        <taxon>Pseudomonadota</taxon>
        <taxon>Gammaproteobacteria</taxon>
        <taxon>Moraxellales</taxon>
        <taxon>Moraxellaceae</taxon>
        <taxon>Moraxella</taxon>
    </lineage>
</organism>
<sequence>MRQTIFRTAFLMMGIVAMTGCDLPSHQSDTGTSLSNKQIAKLIPTHVKNSQSWAADIASVFDQLRLDKTAQNICTAIAVIDQESNFVADPSVPNLGNAALNAIDEKLESKLGKPLAGVFRTMLETRPNKQDNFIKQIKKVKTEKELDELYQKIFDYFTTTYKVNSLSQITKLSGQGIDERINPITTLGSMQVHIDYARSHRRVNMSDRELRQDLYTQFGGLYYGIHRLMVYQADYDRPLYRFADYNSGMYSSRNAAFQQRIATLTGEKISIDGDLLLYNDGSPTIKKSQTEKVLVALLAKTKQPLNERQIRSDLKKEKKKSFEQTQTYQLVNELFTQKTGKPASYAIMPKVVISGPKLSQDYDTNWFATRVDKRYQTCMSAAKKSKLT</sequence>
<dbReference type="Pfam" id="PF07759">
    <property type="entry name" value="DUF1615"/>
    <property type="match status" value="1"/>
</dbReference>
<proteinExistence type="predicted"/>
<evidence type="ECO:0000313" key="2">
    <source>
        <dbReference type="Proteomes" id="UP001063782"/>
    </source>
</evidence>
<dbReference type="InterPro" id="IPR011673">
    <property type="entry name" value="DUF1615"/>
</dbReference>
<dbReference type="Proteomes" id="UP001063782">
    <property type="component" value="Chromosome"/>
</dbReference>
<dbReference type="PROSITE" id="PS51257">
    <property type="entry name" value="PROKAR_LIPOPROTEIN"/>
    <property type="match status" value="1"/>
</dbReference>
<dbReference type="EMBL" id="CP089977">
    <property type="protein sequence ID" value="UXZ04061.1"/>
    <property type="molecule type" value="Genomic_DNA"/>
</dbReference>
<name>A0ABY6F1U7_9GAMM</name>
<protein>
    <submittedName>
        <fullName evidence="1">DUF1615 domain-containing protein</fullName>
    </submittedName>
</protein>